<protein>
    <submittedName>
        <fullName evidence="2">Uncharacterized protein</fullName>
    </submittedName>
</protein>
<dbReference type="AlphaFoldDB" id="A0A420INU3"/>
<gene>
    <name evidence="2" type="ORF">GcM1_228010</name>
</gene>
<comment type="caution">
    <text evidence="2">The sequence shown here is derived from an EMBL/GenBank/DDBJ whole genome shotgun (WGS) entry which is preliminary data.</text>
</comment>
<reference evidence="2 3" key="1">
    <citation type="journal article" date="2018" name="BMC Genomics">
        <title>Comparative genome analyses reveal sequence features reflecting distinct modes of host-adaptation between dicot and monocot powdery mildew.</title>
        <authorList>
            <person name="Wu Y."/>
            <person name="Ma X."/>
            <person name="Pan Z."/>
            <person name="Kale S.D."/>
            <person name="Song Y."/>
            <person name="King H."/>
            <person name="Zhang Q."/>
            <person name="Presley C."/>
            <person name="Deng X."/>
            <person name="Wei C.I."/>
            <person name="Xiao S."/>
        </authorList>
    </citation>
    <scope>NUCLEOTIDE SEQUENCE [LARGE SCALE GENOMIC DNA]</scope>
    <source>
        <strain evidence="2">UMSG1</strain>
    </source>
</reference>
<feature type="region of interest" description="Disordered" evidence="1">
    <location>
        <begin position="1"/>
        <end position="26"/>
    </location>
</feature>
<organism evidence="2 3">
    <name type="scientific">Golovinomyces cichoracearum</name>
    <dbReference type="NCBI Taxonomy" id="62708"/>
    <lineage>
        <taxon>Eukaryota</taxon>
        <taxon>Fungi</taxon>
        <taxon>Dikarya</taxon>
        <taxon>Ascomycota</taxon>
        <taxon>Pezizomycotina</taxon>
        <taxon>Leotiomycetes</taxon>
        <taxon>Erysiphales</taxon>
        <taxon>Erysiphaceae</taxon>
        <taxon>Golovinomyces</taxon>
    </lineage>
</organism>
<dbReference type="EMBL" id="MCBS01022884">
    <property type="protein sequence ID" value="RKF76238.1"/>
    <property type="molecule type" value="Genomic_DNA"/>
</dbReference>
<evidence type="ECO:0000313" key="3">
    <source>
        <dbReference type="Proteomes" id="UP000285326"/>
    </source>
</evidence>
<sequence length="106" mass="12592">MRAYKIDEHIAEEEPEKSEALNDEPDVYDRAYYQGMDNEEERSNEQEDNDYVGPYFEDLNLVQIPNKPQTTPLKLNRKHMTQQDLNKSTIKTVEQDKVSRICHLEF</sequence>
<accession>A0A420INU3</accession>
<evidence type="ECO:0000256" key="1">
    <source>
        <dbReference type="SAM" id="MobiDB-lite"/>
    </source>
</evidence>
<name>A0A420INU3_9PEZI</name>
<proteinExistence type="predicted"/>
<evidence type="ECO:0000313" key="2">
    <source>
        <dbReference type="EMBL" id="RKF76238.1"/>
    </source>
</evidence>
<dbReference type="Proteomes" id="UP000285326">
    <property type="component" value="Unassembled WGS sequence"/>
</dbReference>
<feature type="compositionally biased region" description="Acidic residues" evidence="1">
    <location>
        <begin position="10"/>
        <end position="26"/>
    </location>
</feature>